<dbReference type="Proteomes" id="UP000309668">
    <property type="component" value="Unassembled WGS sequence"/>
</dbReference>
<feature type="chain" id="PRO_5024283122" evidence="2">
    <location>
        <begin position="20"/>
        <end position="190"/>
    </location>
</feature>
<evidence type="ECO:0000313" key="3">
    <source>
        <dbReference type="EMBL" id="TMM50156.1"/>
    </source>
</evidence>
<dbReference type="EMBL" id="VCAO01000001">
    <property type="protein sequence ID" value="TMM50156.1"/>
    <property type="molecule type" value="Genomic_DNA"/>
</dbReference>
<organism evidence="3 4">
    <name type="scientific">Qipengyuania marisflavi</name>
    <dbReference type="NCBI Taxonomy" id="2486356"/>
    <lineage>
        <taxon>Bacteria</taxon>
        <taxon>Pseudomonadati</taxon>
        <taxon>Pseudomonadota</taxon>
        <taxon>Alphaproteobacteria</taxon>
        <taxon>Sphingomonadales</taxon>
        <taxon>Erythrobacteraceae</taxon>
        <taxon>Qipengyuania</taxon>
    </lineage>
</organism>
<name>A0A5S3P9M1_9SPHN</name>
<accession>A0A5S3P9M1</accession>
<protein>
    <submittedName>
        <fullName evidence="3">Uncharacterized protein</fullName>
    </submittedName>
</protein>
<feature type="compositionally biased region" description="Basic and acidic residues" evidence="1">
    <location>
        <begin position="31"/>
        <end position="40"/>
    </location>
</feature>
<gene>
    <name evidence="3" type="ORF">FEV51_02915</name>
</gene>
<evidence type="ECO:0000313" key="4">
    <source>
        <dbReference type="Proteomes" id="UP000309668"/>
    </source>
</evidence>
<dbReference type="AlphaFoldDB" id="A0A5S3P9M1"/>
<sequence length="190" mass="20866">MLATLIAPLALVLSPAGPAAPVADDVTAQQVRDEDGERTRGGFSEQVADWLGLQGMGEVPTAGQVRIERRVILRISPRPGPARRSMMAELPQQPMQTRMVEQPMGKCIKAGDIVGVSDRGNRLLMFMRDQRIVAAQLEKACSPRDFYRGFYLEPNGDGNLCVKRDRLLSRAGAKCQVTALRRLVAVQQAR</sequence>
<keyword evidence="4" id="KW-1185">Reference proteome</keyword>
<feature type="compositionally biased region" description="Low complexity" evidence="1">
    <location>
        <begin position="18"/>
        <end position="30"/>
    </location>
</feature>
<reference evidence="3 4" key="1">
    <citation type="submission" date="2019-05" db="EMBL/GenBank/DDBJ databases">
        <title>Erythrobacter marisflavi sp. nov., isolated from isolated from water of an estuary environment.</title>
        <authorList>
            <person name="Yoon J.-H."/>
        </authorList>
    </citation>
    <scope>NUCLEOTIDE SEQUENCE [LARGE SCALE GENOMIC DNA]</scope>
    <source>
        <strain evidence="3 4">KEM-5</strain>
    </source>
</reference>
<keyword evidence="2" id="KW-0732">Signal</keyword>
<evidence type="ECO:0000256" key="2">
    <source>
        <dbReference type="SAM" id="SignalP"/>
    </source>
</evidence>
<proteinExistence type="predicted"/>
<feature type="signal peptide" evidence="2">
    <location>
        <begin position="1"/>
        <end position="19"/>
    </location>
</feature>
<feature type="region of interest" description="Disordered" evidence="1">
    <location>
        <begin position="18"/>
        <end position="41"/>
    </location>
</feature>
<evidence type="ECO:0000256" key="1">
    <source>
        <dbReference type="SAM" id="MobiDB-lite"/>
    </source>
</evidence>
<dbReference type="OrthoDB" id="7596012at2"/>
<comment type="caution">
    <text evidence="3">The sequence shown here is derived from an EMBL/GenBank/DDBJ whole genome shotgun (WGS) entry which is preliminary data.</text>
</comment>
<dbReference type="RefSeq" id="WP_138615715.1">
    <property type="nucleotide sequence ID" value="NZ_VCAO01000001.1"/>
</dbReference>